<reference evidence="1 2" key="2">
    <citation type="submission" date="2020-03" db="EMBL/GenBank/DDBJ databases">
        <title>Kangsaoukella pontilimi gen. nov., sp. nov., a new member of the family Rhodobacteraceae isolated from a tidal mudflat.</title>
        <authorList>
            <person name="Kim I.S."/>
        </authorList>
    </citation>
    <scope>NUCLEOTIDE SEQUENCE [LARGE SCALE GENOMIC DNA]</scope>
    <source>
        <strain evidence="1 2">GH1-50</strain>
    </source>
</reference>
<evidence type="ECO:0000313" key="1">
    <source>
        <dbReference type="EMBL" id="MXQ08297.1"/>
    </source>
</evidence>
<dbReference type="AlphaFoldDB" id="A0A7C9MRG6"/>
<gene>
    <name evidence="1" type="ORF">GQ651_10620</name>
</gene>
<protein>
    <submittedName>
        <fullName evidence="1">Uncharacterized protein</fullName>
    </submittedName>
</protein>
<organism evidence="1 2">
    <name type="scientific">Kangsaoukella pontilimi</name>
    <dbReference type="NCBI Taxonomy" id="2691042"/>
    <lineage>
        <taxon>Bacteria</taxon>
        <taxon>Pseudomonadati</taxon>
        <taxon>Pseudomonadota</taxon>
        <taxon>Alphaproteobacteria</taxon>
        <taxon>Rhodobacterales</taxon>
        <taxon>Paracoccaceae</taxon>
        <taxon>Kangsaoukella</taxon>
    </lineage>
</organism>
<comment type="caution">
    <text evidence="1">The sequence shown here is derived from an EMBL/GenBank/DDBJ whole genome shotgun (WGS) entry which is preliminary data.</text>
</comment>
<keyword evidence="2" id="KW-1185">Reference proteome</keyword>
<dbReference type="RefSeq" id="WP_160764232.1">
    <property type="nucleotide sequence ID" value="NZ_WUPT01000002.1"/>
</dbReference>
<accession>A0A7C9MRG6</accession>
<reference evidence="1 2" key="1">
    <citation type="submission" date="2019-12" db="EMBL/GenBank/DDBJ databases">
        <authorList>
            <person name="Lee S.D."/>
        </authorList>
    </citation>
    <scope>NUCLEOTIDE SEQUENCE [LARGE SCALE GENOMIC DNA]</scope>
    <source>
        <strain evidence="1 2">GH1-50</strain>
    </source>
</reference>
<proteinExistence type="predicted"/>
<dbReference type="EMBL" id="WUPT01000002">
    <property type="protein sequence ID" value="MXQ08297.1"/>
    <property type="molecule type" value="Genomic_DNA"/>
</dbReference>
<evidence type="ECO:0000313" key="2">
    <source>
        <dbReference type="Proteomes" id="UP000480350"/>
    </source>
</evidence>
<name>A0A7C9MRG6_9RHOB</name>
<dbReference type="Proteomes" id="UP000480350">
    <property type="component" value="Unassembled WGS sequence"/>
</dbReference>
<sequence>MLGFVSIDRRRAITALIALVIAFGSGHIMQTVLTDKPGVAATGEMPDAAPILKNEGRTPPLPVPPAATLVPIVLKTPPPMRRPGQSLL</sequence>